<sequence length="53" mass="5950">MWYGQMGLRPSACIVESPSISTMYHSILRSQDGRIVGPSWLAVSLSALRDRLR</sequence>
<keyword evidence="2" id="KW-1185">Reference proteome</keyword>
<protein>
    <submittedName>
        <fullName evidence="1">Uncharacterized protein</fullName>
    </submittedName>
</protein>
<dbReference type="EMBL" id="OL455895">
    <property type="protein sequence ID" value="UJQ86790.1"/>
    <property type="molecule type" value="Genomic_DNA"/>
</dbReference>
<proteinExistence type="predicted"/>
<reference evidence="1 2" key="1">
    <citation type="submission" date="2021-11" db="EMBL/GenBank/DDBJ databases">
        <authorList>
            <person name="Harms R.C."/>
            <person name="Cheryl M."/>
            <person name="Lamichhane S."/>
            <person name="Nemcova N."/>
            <person name="Ball S.L."/>
            <person name="Garlena R.A."/>
            <person name="Russell D.A."/>
            <person name="Jacobs-Sera D."/>
            <person name="Hatfull G.F."/>
        </authorList>
    </citation>
    <scope>NUCLEOTIDE SEQUENCE [LARGE SCALE GENOMIC DNA]</scope>
</reference>
<evidence type="ECO:0000313" key="1">
    <source>
        <dbReference type="EMBL" id="UJQ86790.1"/>
    </source>
</evidence>
<organism evidence="1 2">
    <name type="scientific">Gordonia phage Jalebi</name>
    <dbReference type="NCBI Taxonomy" id="2910757"/>
    <lineage>
        <taxon>Viruses</taxon>
        <taxon>Duplodnaviria</taxon>
        <taxon>Heunggongvirae</taxon>
        <taxon>Uroviricota</taxon>
        <taxon>Caudoviricetes</taxon>
        <taxon>Dovevirinae</taxon>
        <taxon>Lambovirus</taxon>
        <taxon>Lambovirus jalebi</taxon>
    </lineage>
</organism>
<accession>A0AA49BPR9</accession>
<evidence type="ECO:0000313" key="2">
    <source>
        <dbReference type="Proteomes" id="UP001200551"/>
    </source>
</evidence>
<dbReference type="Proteomes" id="UP001200551">
    <property type="component" value="Segment"/>
</dbReference>
<name>A0AA49BPR9_9CAUD</name>
<gene>
    <name evidence="1" type="primary">96</name>
    <name evidence="1" type="ORF">SEA_JALEBI_96</name>
</gene>